<feature type="compositionally biased region" description="Acidic residues" evidence="1">
    <location>
        <begin position="29"/>
        <end position="48"/>
    </location>
</feature>
<feature type="compositionally biased region" description="Acidic residues" evidence="1">
    <location>
        <begin position="1"/>
        <end position="11"/>
    </location>
</feature>
<evidence type="ECO:0000256" key="1">
    <source>
        <dbReference type="SAM" id="MobiDB-lite"/>
    </source>
</evidence>
<accession>X0WVV7</accession>
<dbReference type="EMBL" id="BARS01041702">
    <property type="protein sequence ID" value="GAG35104.1"/>
    <property type="molecule type" value="Genomic_DNA"/>
</dbReference>
<organism evidence="2">
    <name type="scientific">marine sediment metagenome</name>
    <dbReference type="NCBI Taxonomy" id="412755"/>
    <lineage>
        <taxon>unclassified sequences</taxon>
        <taxon>metagenomes</taxon>
        <taxon>ecological metagenomes</taxon>
    </lineage>
</organism>
<gene>
    <name evidence="2" type="ORF">S01H1_63379</name>
</gene>
<name>X0WVV7_9ZZZZ</name>
<protein>
    <submittedName>
        <fullName evidence="2">Uncharacterized protein</fullName>
    </submittedName>
</protein>
<feature type="non-terminal residue" evidence="2">
    <location>
        <position position="253"/>
    </location>
</feature>
<proteinExistence type="predicted"/>
<feature type="compositionally biased region" description="Low complexity" evidence="1">
    <location>
        <begin position="213"/>
        <end position="222"/>
    </location>
</feature>
<reference evidence="2" key="1">
    <citation type="journal article" date="2014" name="Front. Microbiol.">
        <title>High frequency of phylogenetically diverse reductive dehalogenase-homologous genes in deep subseafloor sedimentary metagenomes.</title>
        <authorList>
            <person name="Kawai M."/>
            <person name="Futagami T."/>
            <person name="Toyoda A."/>
            <person name="Takaki Y."/>
            <person name="Nishi S."/>
            <person name="Hori S."/>
            <person name="Arai W."/>
            <person name="Tsubouchi T."/>
            <person name="Morono Y."/>
            <person name="Uchiyama I."/>
            <person name="Ito T."/>
            <person name="Fujiyama A."/>
            <person name="Inagaki F."/>
            <person name="Takami H."/>
        </authorList>
    </citation>
    <scope>NUCLEOTIDE SEQUENCE</scope>
    <source>
        <strain evidence="2">Expedition CK06-06</strain>
    </source>
</reference>
<evidence type="ECO:0000313" key="2">
    <source>
        <dbReference type="EMBL" id="GAG35104.1"/>
    </source>
</evidence>
<feature type="region of interest" description="Disordered" evidence="1">
    <location>
        <begin position="200"/>
        <end position="236"/>
    </location>
</feature>
<feature type="non-terminal residue" evidence="2">
    <location>
        <position position="1"/>
    </location>
</feature>
<sequence>TIDNLDNDQNDANENGDKDDHVSANYMNDVEEETISDDLLLEGDDFQTDLESPKTSSTLMSLLDDAESSFTHLDRGDGGTGQENAAAGEKNRLLALLENQDSKEAPEGFSTQPKVNLMDLLDDNDYGIDSVVTEAKPADDKNSLVSEKKSLLDLLDEDFFHTDDDIVTHGATHETTVDVSMVSDDSGANKDNSSLLSLLNDNGNIGGEEDHSSSPSSLLDLLGAGEGDQNGISSKGSLLELLDDDVRMPTSSG</sequence>
<dbReference type="AlphaFoldDB" id="X0WVV7"/>
<comment type="caution">
    <text evidence="2">The sequence shown here is derived from an EMBL/GenBank/DDBJ whole genome shotgun (WGS) entry which is preliminary data.</text>
</comment>
<feature type="region of interest" description="Disordered" evidence="1">
    <location>
        <begin position="1"/>
        <end position="55"/>
    </location>
</feature>